<dbReference type="AlphaFoldDB" id="A0A6G1FYD2"/>
<dbReference type="GO" id="GO:0005634">
    <property type="term" value="C:nucleus"/>
    <property type="evidence" value="ECO:0007669"/>
    <property type="project" value="UniProtKB-SubCell"/>
</dbReference>
<evidence type="ECO:0000256" key="8">
    <source>
        <dbReference type="SAM" id="MobiDB-lite"/>
    </source>
</evidence>
<dbReference type="GO" id="GO:0005737">
    <property type="term" value="C:cytoplasm"/>
    <property type="evidence" value="ECO:0007669"/>
    <property type="project" value="UniProtKB-SubCell"/>
</dbReference>
<protein>
    <recommendedName>
        <fullName evidence="5">Restriction of telomere capping protein 4</fullName>
    </recommendedName>
</protein>
<feature type="compositionally biased region" description="Polar residues" evidence="8">
    <location>
        <begin position="97"/>
        <end position="121"/>
    </location>
</feature>
<feature type="compositionally biased region" description="Acidic residues" evidence="8">
    <location>
        <begin position="530"/>
        <end position="570"/>
    </location>
</feature>
<dbReference type="InterPro" id="IPR028094">
    <property type="entry name" value="RTC4_C"/>
</dbReference>
<keyword evidence="7" id="KW-0539">Nucleus</keyword>
<organism evidence="10">
    <name type="scientific">Eremomyces bilateralis CBS 781.70</name>
    <dbReference type="NCBI Taxonomy" id="1392243"/>
    <lineage>
        <taxon>Eukaryota</taxon>
        <taxon>Fungi</taxon>
        <taxon>Dikarya</taxon>
        <taxon>Ascomycota</taxon>
        <taxon>Pezizomycotina</taxon>
        <taxon>Dothideomycetes</taxon>
        <taxon>Dothideomycetes incertae sedis</taxon>
        <taxon>Eremomycetales</taxon>
        <taxon>Eremomycetaceae</taxon>
        <taxon>Eremomyces</taxon>
    </lineage>
</organism>
<accession>A0A6G1FYD2</accession>
<feature type="domain" description="Restriction of telomere capping protein 4 C-terminal" evidence="9">
    <location>
        <begin position="419"/>
        <end position="525"/>
    </location>
</feature>
<evidence type="ECO:0000313" key="12">
    <source>
        <dbReference type="RefSeq" id="XP_033532332.1"/>
    </source>
</evidence>
<evidence type="ECO:0000256" key="5">
    <source>
        <dbReference type="ARBA" id="ARBA00015162"/>
    </source>
</evidence>
<gene>
    <name evidence="10 12" type="ORF">P152DRAFT_451055</name>
</gene>
<evidence type="ECO:0000313" key="10">
    <source>
        <dbReference type="EMBL" id="KAF1810701.1"/>
    </source>
</evidence>
<evidence type="ECO:0000256" key="7">
    <source>
        <dbReference type="ARBA" id="ARBA00023242"/>
    </source>
</evidence>
<comment type="similarity">
    <text evidence="4">Belongs to the RTC4 family.</text>
</comment>
<dbReference type="SMART" id="SM01312">
    <property type="entry name" value="RTC4"/>
    <property type="match status" value="1"/>
</dbReference>
<keyword evidence="6" id="KW-0963">Cytoplasm</keyword>
<dbReference type="PANTHER" id="PTHR41391:SF1">
    <property type="entry name" value="RESTRICTION OF TELOMERE CAPPING PROTEIN 4"/>
    <property type="match status" value="1"/>
</dbReference>
<evidence type="ECO:0000256" key="1">
    <source>
        <dbReference type="ARBA" id="ARBA00002738"/>
    </source>
</evidence>
<reference evidence="12" key="3">
    <citation type="submission" date="2025-04" db="UniProtKB">
        <authorList>
            <consortium name="RefSeq"/>
        </authorList>
    </citation>
    <scope>IDENTIFICATION</scope>
    <source>
        <strain evidence="12">CBS 781.70</strain>
    </source>
</reference>
<evidence type="ECO:0000256" key="4">
    <source>
        <dbReference type="ARBA" id="ARBA00009461"/>
    </source>
</evidence>
<feature type="compositionally biased region" description="Basic and acidic residues" evidence="8">
    <location>
        <begin position="78"/>
        <end position="90"/>
    </location>
</feature>
<dbReference type="GeneID" id="54418770"/>
<comment type="function">
    <text evidence="1">May be involved in a process influencing telomere capping.</text>
</comment>
<reference evidence="12" key="2">
    <citation type="submission" date="2020-04" db="EMBL/GenBank/DDBJ databases">
        <authorList>
            <consortium name="NCBI Genome Project"/>
        </authorList>
    </citation>
    <scope>NUCLEOTIDE SEQUENCE</scope>
    <source>
        <strain evidence="12">CBS 781.70</strain>
    </source>
</reference>
<feature type="region of interest" description="Disordered" evidence="8">
    <location>
        <begin position="524"/>
        <end position="580"/>
    </location>
</feature>
<evidence type="ECO:0000256" key="2">
    <source>
        <dbReference type="ARBA" id="ARBA00004123"/>
    </source>
</evidence>
<evidence type="ECO:0000259" key="9">
    <source>
        <dbReference type="SMART" id="SM01312"/>
    </source>
</evidence>
<dbReference type="PANTHER" id="PTHR41391">
    <property type="entry name" value="RESTRICTION OF TELOMERE CAPPING PROTEIN 4"/>
    <property type="match status" value="1"/>
</dbReference>
<evidence type="ECO:0000256" key="6">
    <source>
        <dbReference type="ARBA" id="ARBA00022490"/>
    </source>
</evidence>
<dbReference type="OrthoDB" id="128308at2759"/>
<dbReference type="RefSeq" id="XP_033532332.1">
    <property type="nucleotide sequence ID" value="XM_033678200.1"/>
</dbReference>
<comment type="subcellular location">
    <subcellularLocation>
        <location evidence="3">Cytoplasm</location>
    </subcellularLocation>
    <subcellularLocation>
        <location evidence="2">Nucleus</location>
    </subcellularLocation>
</comment>
<feature type="region of interest" description="Disordered" evidence="8">
    <location>
        <begin position="31"/>
        <end position="223"/>
    </location>
</feature>
<dbReference type="EMBL" id="ML975165">
    <property type="protein sequence ID" value="KAF1810701.1"/>
    <property type="molecule type" value="Genomic_DNA"/>
</dbReference>
<sequence length="580" mass="64104">MPRLPRITRPLLQFVGGQAVDTSKMSIHPSLRNLVDHHSINASPEPSGESESEEEEEEQRRKPSPQKTRSQRVVTQMARKDTQSKNKDSNADDTGMSDWNTDRLNGSQGRRIYGSSQSQRSAPLRNIRSGSQKSSAGSNGEGRNPSQNGTRFKAPSEPPKQARGPTPKFKPGNKESSSSPTENGDGGPRKRKRGSVDDGSVDAVKFIKPPLTTRPESGAPTARIQLPPDVKPALHTAAQFRVHPDALFQPPPGAHFNVPSIAKDIQEMPLSPQRLSSSPSPLIKVSSDEIQAPEEFTGPTCLICKSPIPAELFEMFLQNHGKSFLKGGSTDFYLAAASMRWPYQMQALLHRIHRQESASQEWVAKGYPQIDWESLSMRVARHKTELVKVLERKTPSEVRDRYEKRVAVDGHMPAAQAYLMPGRNKGMDGNAADDLLKGLTPGYYGLRGAQMILDELEDLLQAPLAKARKKDKLVGRATVTYLQEVMVPEVGWRLIMDDLGVDETEARKILKDSADIGMLVHSGEEALGTLEEEDLSEEDGDEDDEEEEEEEEECEDGDEEEAEAGSDDDRESGNELDVMV</sequence>
<proteinExistence type="inferred from homology"/>
<feature type="compositionally biased region" description="Polar residues" evidence="8">
    <location>
        <begin position="128"/>
        <end position="138"/>
    </location>
</feature>
<keyword evidence="11" id="KW-1185">Reference proteome</keyword>
<dbReference type="Proteomes" id="UP000504638">
    <property type="component" value="Unplaced"/>
</dbReference>
<dbReference type="InterPro" id="IPR039024">
    <property type="entry name" value="RTC4"/>
</dbReference>
<name>A0A6G1FYD2_9PEZI</name>
<feature type="compositionally biased region" description="Acidic residues" evidence="8">
    <location>
        <begin position="48"/>
        <end position="57"/>
    </location>
</feature>
<dbReference type="Pfam" id="PF14474">
    <property type="entry name" value="RTC4"/>
    <property type="match status" value="1"/>
</dbReference>
<evidence type="ECO:0000313" key="11">
    <source>
        <dbReference type="Proteomes" id="UP000504638"/>
    </source>
</evidence>
<reference evidence="10 12" key="1">
    <citation type="submission" date="2020-01" db="EMBL/GenBank/DDBJ databases">
        <authorList>
            <consortium name="DOE Joint Genome Institute"/>
            <person name="Haridas S."/>
            <person name="Albert R."/>
            <person name="Binder M."/>
            <person name="Bloem J."/>
            <person name="Labutti K."/>
            <person name="Salamov A."/>
            <person name="Andreopoulos B."/>
            <person name="Baker S.E."/>
            <person name="Barry K."/>
            <person name="Bills G."/>
            <person name="Bluhm B.H."/>
            <person name="Cannon C."/>
            <person name="Castanera R."/>
            <person name="Culley D.E."/>
            <person name="Daum C."/>
            <person name="Ezra D."/>
            <person name="Gonzalez J.B."/>
            <person name="Henrissat B."/>
            <person name="Kuo A."/>
            <person name="Liang C."/>
            <person name="Lipzen A."/>
            <person name="Lutzoni F."/>
            <person name="Magnuson J."/>
            <person name="Mondo S."/>
            <person name="Nolan M."/>
            <person name="Ohm R."/>
            <person name="Pangilinan J."/>
            <person name="Park H.-J."/>
            <person name="Ramirez L."/>
            <person name="Alfaro M."/>
            <person name="Sun H."/>
            <person name="Tritt A."/>
            <person name="Yoshinaga Y."/>
            <person name="Zwiers L.-H."/>
            <person name="Turgeon B.G."/>
            <person name="Goodwin S.B."/>
            <person name="Spatafora J.W."/>
            <person name="Crous P.W."/>
            <person name="Grigoriev I.V."/>
        </authorList>
    </citation>
    <scope>NUCLEOTIDE SEQUENCE</scope>
    <source>
        <strain evidence="10 12">CBS 781.70</strain>
    </source>
</reference>
<evidence type="ECO:0000256" key="3">
    <source>
        <dbReference type="ARBA" id="ARBA00004496"/>
    </source>
</evidence>
<feature type="compositionally biased region" description="Polar residues" evidence="8">
    <location>
        <begin position="65"/>
        <end position="74"/>
    </location>
</feature>